<reference evidence="10 11" key="1">
    <citation type="submission" date="2019-12" db="EMBL/GenBank/DDBJ databases">
        <title>Snethiella sp. nov. sp. isolated from sea sand.</title>
        <authorList>
            <person name="Kim J."/>
            <person name="Jeong S.E."/>
            <person name="Jung H.S."/>
            <person name="Jeon C.O."/>
        </authorList>
    </citation>
    <scope>NUCLEOTIDE SEQUENCE [LARGE SCALE GENOMIC DNA]</scope>
    <source>
        <strain evidence="10 11">DP05</strain>
    </source>
</reference>
<comment type="similarity">
    <text evidence="2 5">Belongs to the flagella basal body rod proteins family.</text>
</comment>
<dbReference type="GO" id="GO:0005829">
    <property type="term" value="C:cytosol"/>
    <property type="evidence" value="ECO:0007669"/>
    <property type="project" value="TreeGrafter"/>
</dbReference>
<comment type="caution">
    <text evidence="10">The sequence shown here is derived from an EMBL/GenBank/DDBJ whole genome shotgun (WGS) entry which is preliminary data.</text>
</comment>
<dbReference type="Pfam" id="PF07559">
    <property type="entry name" value="FlgE_D2"/>
    <property type="match status" value="1"/>
</dbReference>
<keyword evidence="10" id="KW-0966">Cell projection</keyword>
<evidence type="ECO:0000313" key="10">
    <source>
        <dbReference type="EMBL" id="MZR30203.1"/>
    </source>
</evidence>
<dbReference type="InterPro" id="IPR037925">
    <property type="entry name" value="FlgE/F/G-like"/>
</dbReference>
<dbReference type="InterPro" id="IPR037058">
    <property type="entry name" value="Falgellar_hook_FlgE_sf"/>
</dbReference>
<feature type="domain" description="Flagellar hook protein FlgE/F/G-like D1" evidence="9">
    <location>
        <begin position="85"/>
        <end position="148"/>
    </location>
</feature>
<dbReference type="PANTHER" id="PTHR30435:SF1">
    <property type="entry name" value="FLAGELLAR HOOK PROTEIN FLGE"/>
    <property type="match status" value="1"/>
</dbReference>
<evidence type="ECO:0000259" key="8">
    <source>
        <dbReference type="Pfam" id="PF07559"/>
    </source>
</evidence>
<comment type="function">
    <text evidence="5">A flexible structure which links the flagellar filament to the drive apparatus in the basal body.</text>
</comment>
<dbReference type="GO" id="GO:0009424">
    <property type="term" value="C:bacterial-type flagellum hook"/>
    <property type="evidence" value="ECO:0007669"/>
    <property type="project" value="TreeGrafter"/>
</dbReference>
<dbReference type="InterPro" id="IPR010930">
    <property type="entry name" value="Flg_bb/hook_C_dom"/>
</dbReference>
<dbReference type="PANTHER" id="PTHR30435">
    <property type="entry name" value="FLAGELLAR PROTEIN"/>
    <property type="match status" value="1"/>
</dbReference>
<dbReference type="Gene3D" id="2.60.98.20">
    <property type="entry name" value="Flagellar hook protein FlgE"/>
    <property type="match status" value="1"/>
</dbReference>
<dbReference type="InterPro" id="IPR019776">
    <property type="entry name" value="Flagellar_basal_body_rod_CS"/>
</dbReference>
<dbReference type="InterPro" id="IPR020013">
    <property type="entry name" value="Flagellar_FlgE/F/G"/>
</dbReference>
<keyword evidence="4 5" id="KW-0975">Bacterial flagellum</keyword>
<sequence length="440" mass="45774">MSLTAAMFSGVSGLAAQSTAMATISDNISNSNTIGYKGTNAIFSTLVTESATDTTYSAGGVLVHPRAQIDQQGLVTGSSSTTHMAIAGDGFFVVSDAADPSASGGNYVYTRAGTFEPDAAGLLRNAQGYYLQGWEIDAAGNIPANQSNLAALTPVNITGLTGNAEATSTIDLKANLSSDQATYGAGYVAGDMTSGTVDPHFVRSFQIYDSMGSAHSITFNYLRTGSGATPNEWTVEITADIDGDGNEDMLSSDILAFNSDGTLDMGSTTLSNTVTIPWAAAMGIDTPQAVTLNFGSDGLSDGFTQFASNSELVSSEVNGALFGAFNSVYIDEEGTVIAKFDNGTSKEIYKIPIATFANPNGLQNRDGNAYDETPESGAFTLREATVGGAGTIISSATEASTVDIAEEFTRMIITQRSYSAAGKIITTADEMLEELIRLKR</sequence>
<dbReference type="GO" id="GO:0071978">
    <property type="term" value="P:bacterial-type flagellum-dependent swarming motility"/>
    <property type="evidence" value="ECO:0007669"/>
    <property type="project" value="TreeGrafter"/>
</dbReference>
<dbReference type="Proteomes" id="UP000476030">
    <property type="component" value="Unassembled WGS sequence"/>
</dbReference>
<name>A0A6L8W6R2_9PROT</name>
<keyword evidence="10" id="KW-0282">Flagellum</keyword>
<dbReference type="PROSITE" id="PS00588">
    <property type="entry name" value="FLAGELLA_BB_ROD"/>
    <property type="match status" value="1"/>
</dbReference>
<evidence type="ECO:0000256" key="2">
    <source>
        <dbReference type="ARBA" id="ARBA00009677"/>
    </source>
</evidence>
<dbReference type="SUPFAM" id="SSF117143">
    <property type="entry name" value="Flagellar hook protein flgE"/>
    <property type="match status" value="1"/>
</dbReference>
<evidence type="ECO:0000259" key="6">
    <source>
        <dbReference type="Pfam" id="PF00460"/>
    </source>
</evidence>
<dbReference type="Pfam" id="PF22692">
    <property type="entry name" value="LlgE_F_G_D1"/>
    <property type="match status" value="1"/>
</dbReference>
<dbReference type="Pfam" id="PF00460">
    <property type="entry name" value="Flg_bb_rod"/>
    <property type="match status" value="1"/>
</dbReference>
<proteinExistence type="inferred from homology"/>
<gene>
    <name evidence="10" type="primary">flgE</name>
    <name evidence="10" type="ORF">GQE98_06080</name>
</gene>
<keyword evidence="11" id="KW-1185">Reference proteome</keyword>
<comment type="subcellular location">
    <subcellularLocation>
        <location evidence="1 5">Bacterial flagellum basal body</location>
    </subcellularLocation>
</comment>
<dbReference type="EMBL" id="WTUW01000001">
    <property type="protein sequence ID" value="MZR30203.1"/>
    <property type="molecule type" value="Genomic_DNA"/>
</dbReference>
<dbReference type="NCBIfam" id="TIGR03506">
    <property type="entry name" value="FlgEFG_subfam"/>
    <property type="match status" value="1"/>
</dbReference>
<evidence type="ECO:0000256" key="4">
    <source>
        <dbReference type="ARBA" id="ARBA00023143"/>
    </source>
</evidence>
<evidence type="ECO:0000259" key="7">
    <source>
        <dbReference type="Pfam" id="PF06429"/>
    </source>
</evidence>
<dbReference type="AlphaFoldDB" id="A0A6L8W6R2"/>
<protein>
    <recommendedName>
        <fullName evidence="3 5">Flagellar hook protein FlgE</fullName>
    </recommendedName>
</protein>
<organism evidence="10 11">
    <name type="scientific">Sneathiella litorea</name>
    <dbReference type="NCBI Taxonomy" id="2606216"/>
    <lineage>
        <taxon>Bacteria</taxon>
        <taxon>Pseudomonadati</taxon>
        <taxon>Pseudomonadota</taxon>
        <taxon>Alphaproteobacteria</taxon>
        <taxon>Sneathiellales</taxon>
        <taxon>Sneathiellaceae</taxon>
        <taxon>Sneathiella</taxon>
    </lineage>
</organism>
<dbReference type="InterPro" id="IPR053967">
    <property type="entry name" value="LlgE_F_G-like_D1"/>
</dbReference>
<feature type="domain" description="Flagellar basal-body/hook protein C-terminal" evidence="7">
    <location>
        <begin position="395"/>
        <end position="438"/>
    </location>
</feature>
<feature type="domain" description="Flagellar basal body rod protein N-terminal" evidence="6">
    <location>
        <begin position="10"/>
        <end position="37"/>
    </location>
</feature>
<evidence type="ECO:0000256" key="1">
    <source>
        <dbReference type="ARBA" id="ARBA00004117"/>
    </source>
</evidence>
<dbReference type="Pfam" id="PF06429">
    <property type="entry name" value="Flg_bbr_C"/>
    <property type="match status" value="1"/>
</dbReference>
<evidence type="ECO:0000313" key="11">
    <source>
        <dbReference type="Proteomes" id="UP000476030"/>
    </source>
</evidence>
<evidence type="ECO:0000259" key="9">
    <source>
        <dbReference type="Pfam" id="PF22692"/>
    </source>
</evidence>
<dbReference type="NCBIfam" id="NF004242">
    <property type="entry name" value="PRK05682.2-1"/>
    <property type="match status" value="1"/>
</dbReference>
<evidence type="ECO:0000256" key="3">
    <source>
        <dbReference type="ARBA" id="ARBA00019015"/>
    </source>
</evidence>
<dbReference type="RefSeq" id="WP_161314721.1">
    <property type="nucleotide sequence ID" value="NZ_WTUW01000001.1"/>
</dbReference>
<keyword evidence="10" id="KW-0969">Cilium</keyword>
<dbReference type="InterPro" id="IPR001444">
    <property type="entry name" value="Flag_bb_rod_N"/>
</dbReference>
<evidence type="ECO:0000256" key="5">
    <source>
        <dbReference type="RuleBase" id="RU362116"/>
    </source>
</evidence>
<accession>A0A6L8W6R2</accession>
<dbReference type="InterPro" id="IPR011491">
    <property type="entry name" value="FlgE_D2"/>
</dbReference>
<feature type="domain" description="Flagellar hook protein FlgE D2" evidence="8">
    <location>
        <begin position="203"/>
        <end position="319"/>
    </location>
</feature>
<dbReference type="GO" id="GO:0009425">
    <property type="term" value="C:bacterial-type flagellum basal body"/>
    <property type="evidence" value="ECO:0007669"/>
    <property type="project" value="UniProtKB-SubCell"/>
</dbReference>